<dbReference type="GO" id="GO:0003755">
    <property type="term" value="F:peptidyl-prolyl cis-trans isomerase activity"/>
    <property type="evidence" value="ECO:0007669"/>
    <property type="project" value="InterPro"/>
</dbReference>
<reference evidence="2 3" key="1">
    <citation type="journal article" date="2022" name="Nat. Genet.">
        <title>Improved pea reference genome and pan-genome highlight genomic features and evolutionary characteristics.</title>
        <authorList>
            <person name="Yang T."/>
            <person name="Liu R."/>
            <person name="Luo Y."/>
            <person name="Hu S."/>
            <person name="Wang D."/>
            <person name="Wang C."/>
            <person name="Pandey M.K."/>
            <person name="Ge S."/>
            <person name="Xu Q."/>
            <person name="Li N."/>
            <person name="Li G."/>
            <person name="Huang Y."/>
            <person name="Saxena R.K."/>
            <person name="Ji Y."/>
            <person name="Li M."/>
            <person name="Yan X."/>
            <person name="He Y."/>
            <person name="Liu Y."/>
            <person name="Wang X."/>
            <person name="Xiang C."/>
            <person name="Varshney R.K."/>
            <person name="Ding H."/>
            <person name="Gao S."/>
            <person name="Zong X."/>
        </authorList>
    </citation>
    <scope>NUCLEOTIDE SEQUENCE [LARGE SCALE GENOMIC DNA]</scope>
    <source>
        <strain evidence="2 3">cv. Zhongwan 6</strain>
    </source>
</reference>
<evidence type="ECO:0000313" key="2">
    <source>
        <dbReference type="EMBL" id="KAI5389426.1"/>
    </source>
</evidence>
<protein>
    <recommendedName>
        <fullName evidence="1">PPIase cyclophilin-type domain-containing protein</fullName>
    </recommendedName>
</protein>
<dbReference type="Proteomes" id="UP001058974">
    <property type="component" value="Chromosome 7"/>
</dbReference>
<dbReference type="AlphaFoldDB" id="A0A9D4VTK8"/>
<dbReference type="SUPFAM" id="SSF50891">
    <property type="entry name" value="Cyclophilin-like"/>
    <property type="match status" value="1"/>
</dbReference>
<dbReference type="InterPro" id="IPR029000">
    <property type="entry name" value="Cyclophilin-like_dom_sf"/>
</dbReference>
<organism evidence="2 3">
    <name type="scientific">Pisum sativum</name>
    <name type="common">Garden pea</name>
    <name type="synonym">Lathyrus oleraceus</name>
    <dbReference type="NCBI Taxonomy" id="3888"/>
    <lineage>
        <taxon>Eukaryota</taxon>
        <taxon>Viridiplantae</taxon>
        <taxon>Streptophyta</taxon>
        <taxon>Embryophyta</taxon>
        <taxon>Tracheophyta</taxon>
        <taxon>Spermatophyta</taxon>
        <taxon>Magnoliopsida</taxon>
        <taxon>eudicotyledons</taxon>
        <taxon>Gunneridae</taxon>
        <taxon>Pentapetalae</taxon>
        <taxon>rosids</taxon>
        <taxon>fabids</taxon>
        <taxon>Fabales</taxon>
        <taxon>Fabaceae</taxon>
        <taxon>Papilionoideae</taxon>
        <taxon>50 kb inversion clade</taxon>
        <taxon>NPAAA clade</taxon>
        <taxon>Hologalegina</taxon>
        <taxon>IRL clade</taxon>
        <taxon>Fabeae</taxon>
        <taxon>Lathyrus</taxon>
    </lineage>
</organism>
<dbReference type="Pfam" id="PF00160">
    <property type="entry name" value="Pro_isomerase"/>
    <property type="match status" value="1"/>
</dbReference>
<dbReference type="Gene3D" id="2.40.100.10">
    <property type="entry name" value="Cyclophilin-like"/>
    <property type="match status" value="1"/>
</dbReference>
<evidence type="ECO:0000313" key="3">
    <source>
        <dbReference type="Proteomes" id="UP001058974"/>
    </source>
</evidence>
<proteinExistence type="predicted"/>
<sequence>MANTGLGTNGSQFFICTTKTEWLNGKHVVKDIEKVGFGSGRTSKPIVIILSFELLNNVKPLISLSNSITQSSSSSLLLYPSPSVINEVRDDESGISNGVHVPQKVALNSNNGCSPFREKRVVRKMDSSINFPSSRNGVSRNLL</sequence>
<dbReference type="Gramene" id="Psat07G0490500-T1">
    <property type="protein sequence ID" value="KAI5389426.1"/>
    <property type="gene ID" value="KIW84_074905"/>
</dbReference>
<comment type="caution">
    <text evidence="2">The sequence shown here is derived from an EMBL/GenBank/DDBJ whole genome shotgun (WGS) entry which is preliminary data.</text>
</comment>
<dbReference type="EMBL" id="JAMSHJ010000007">
    <property type="protein sequence ID" value="KAI5389426.1"/>
    <property type="molecule type" value="Genomic_DNA"/>
</dbReference>
<accession>A0A9D4VTK8</accession>
<dbReference type="InterPro" id="IPR002130">
    <property type="entry name" value="Cyclophilin-type_PPIase_dom"/>
</dbReference>
<keyword evidence="3" id="KW-1185">Reference proteome</keyword>
<feature type="domain" description="PPIase cyclophilin-type" evidence="1">
    <location>
        <begin position="1"/>
        <end position="38"/>
    </location>
</feature>
<dbReference type="PROSITE" id="PS50072">
    <property type="entry name" value="CSA_PPIASE_2"/>
    <property type="match status" value="1"/>
</dbReference>
<gene>
    <name evidence="2" type="ORF">KIW84_074905</name>
</gene>
<evidence type="ECO:0000259" key="1">
    <source>
        <dbReference type="PROSITE" id="PS50072"/>
    </source>
</evidence>
<name>A0A9D4VTK8_PEA</name>